<keyword evidence="4" id="KW-1185">Reference proteome</keyword>
<gene>
    <name evidence="3" type="ORF">SAMN04487820_102321</name>
</gene>
<reference evidence="4" key="1">
    <citation type="submission" date="2016-10" db="EMBL/GenBank/DDBJ databases">
        <authorList>
            <person name="Varghese N."/>
            <person name="Submissions S."/>
        </authorList>
    </citation>
    <scope>NUCLEOTIDE SEQUENCE [LARGE SCALE GENOMIC DNA]</scope>
    <source>
        <strain evidence="4">DSM 45460</strain>
    </source>
</reference>
<sequence length="100" mass="11029">MTEQPMSEPPMSEPPSSAARARHGTDRSPGNLLLLVPLLMLVTPLWNHDEPRLFGLPMFYWSQFLFVPLGVVCVGLVVRAANRRERAATGSAADGTERKN</sequence>
<name>A0A1G8X0B8_ACTMZ</name>
<dbReference type="Proteomes" id="UP000199213">
    <property type="component" value="Unassembled WGS sequence"/>
</dbReference>
<keyword evidence="2" id="KW-1133">Transmembrane helix</keyword>
<proteinExistence type="predicted"/>
<evidence type="ECO:0000256" key="1">
    <source>
        <dbReference type="SAM" id="MobiDB-lite"/>
    </source>
</evidence>
<feature type="transmembrane region" description="Helical" evidence="2">
    <location>
        <begin position="30"/>
        <end position="46"/>
    </location>
</feature>
<dbReference type="InterPro" id="IPR021741">
    <property type="entry name" value="DUF3311"/>
</dbReference>
<dbReference type="AlphaFoldDB" id="A0A1G8X0B8"/>
<evidence type="ECO:0000256" key="2">
    <source>
        <dbReference type="SAM" id="Phobius"/>
    </source>
</evidence>
<accession>A0A1G8X0B8</accession>
<evidence type="ECO:0000313" key="3">
    <source>
        <dbReference type="EMBL" id="SDJ84089.1"/>
    </source>
</evidence>
<dbReference type="Pfam" id="PF11755">
    <property type="entry name" value="DUF3311"/>
    <property type="match status" value="1"/>
</dbReference>
<evidence type="ECO:0008006" key="5">
    <source>
        <dbReference type="Google" id="ProtNLM"/>
    </source>
</evidence>
<keyword evidence="2" id="KW-0812">Transmembrane</keyword>
<organism evidence="3 4">
    <name type="scientific">Actinopolyspora mzabensis</name>
    <dbReference type="NCBI Taxonomy" id="995066"/>
    <lineage>
        <taxon>Bacteria</taxon>
        <taxon>Bacillati</taxon>
        <taxon>Actinomycetota</taxon>
        <taxon>Actinomycetes</taxon>
        <taxon>Actinopolysporales</taxon>
        <taxon>Actinopolysporaceae</taxon>
        <taxon>Actinopolyspora</taxon>
    </lineage>
</organism>
<feature type="region of interest" description="Disordered" evidence="1">
    <location>
        <begin position="1"/>
        <end position="25"/>
    </location>
</feature>
<protein>
    <recommendedName>
        <fullName evidence="5">DUF3311 domain-containing protein</fullName>
    </recommendedName>
</protein>
<feature type="transmembrane region" description="Helical" evidence="2">
    <location>
        <begin position="58"/>
        <end position="78"/>
    </location>
</feature>
<dbReference type="EMBL" id="FNFM01000002">
    <property type="protein sequence ID" value="SDJ84089.1"/>
    <property type="molecule type" value="Genomic_DNA"/>
</dbReference>
<evidence type="ECO:0000313" key="4">
    <source>
        <dbReference type="Proteomes" id="UP000199213"/>
    </source>
</evidence>
<keyword evidence="2" id="KW-0472">Membrane</keyword>